<evidence type="ECO:0000259" key="4">
    <source>
        <dbReference type="SMART" id="SM00382"/>
    </source>
</evidence>
<dbReference type="AlphaFoldDB" id="A0AAX2UIJ4"/>
<evidence type="ECO:0000256" key="3">
    <source>
        <dbReference type="ARBA" id="ARBA00022840"/>
    </source>
</evidence>
<name>A0AAX2UIJ4_9BACT</name>
<dbReference type="GO" id="GO:0005524">
    <property type="term" value="F:ATP binding"/>
    <property type="evidence" value="ECO:0007669"/>
    <property type="project" value="UniProtKB-KW"/>
</dbReference>
<evidence type="ECO:0000313" key="5">
    <source>
        <dbReference type="EMBL" id="TNB56677.1"/>
    </source>
</evidence>
<dbReference type="GO" id="GO:0016887">
    <property type="term" value="F:ATP hydrolysis activity"/>
    <property type="evidence" value="ECO:0007669"/>
    <property type="project" value="InterPro"/>
</dbReference>
<gene>
    <name evidence="5" type="ORF">FDW42_07000</name>
</gene>
<proteinExistence type="inferred from homology"/>
<dbReference type="PANTHER" id="PTHR23073">
    <property type="entry name" value="26S PROTEASOME REGULATORY SUBUNIT"/>
    <property type="match status" value="1"/>
</dbReference>
<evidence type="ECO:0000313" key="6">
    <source>
        <dbReference type="Proteomes" id="UP000306813"/>
    </source>
</evidence>
<comment type="caution">
    <text evidence="5">The sequence shown here is derived from an EMBL/GenBank/DDBJ whole genome shotgun (WGS) entry which is preliminary data.</text>
</comment>
<dbReference type="InterPro" id="IPR003959">
    <property type="entry name" value="ATPase_AAA_core"/>
</dbReference>
<comment type="similarity">
    <text evidence="1">Belongs to the AAA ATPase family.</text>
</comment>
<dbReference type="InterPro" id="IPR050221">
    <property type="entry name" value="26S_Proteasome_ATPase"/>
</dbReference>
<keyword evidence="3 5" id="KW-0067">ATP-binding</keyword>
<evidence type="ECO:0000256" key="2">
    <source>
        <dbReference type="ARBA" id="ARBA00022741"/>
    </source>
</evidence>
<dbReference type="Proteomes" id="UP000306813">
    <property type="component" value="Unassembled WGS sequence"/>
</dbReference>
<dbReference type="Pfam" id="PF00004">
    <property type="entry name" value="AAA"/>
    <property type="match status" value="1"/>
</dbReference>
<evidence type="ECO:0000256" key="1">
    <source>
        <dbReference type="ARBA" id="ARBA00006914"/>
    </source>
</evidence>
<keyword evidence="2" id="KW-0547">Nucleotide-binding</keyword>
<protein>
    <submittedName>
        <fullName evidence="5">ATP-binding protein</fullName>
    </submittedName>
</protein>
<reference evidence="5 6" key="1">
    <citation type="submission" date="2019-05" db="EMBL/GenBank/DDBJ databases">
        <title>Draft genomes of eight strains of Campylobacter helveticus isolated from cats and a dog in New Zealand.</title>
        <authorList>
            <person name="Bojanic K."/>
            <person name="Midwinter A.C."/>
            <person name="Biggs P.J."/>
            <person name="Acke E."/>
            <person name="Cornelius A.J."/>
            <person name="Marshall J.C."/>
        </authorList>
    </citation>
    <scope>NUCLEOTIDE SEQUENCE [LARGE SCALE GENOMIC DNA]</scope>
    <source>
        <strain evidence="5 6">ACP123b</strain>
    </source>
</reference>
<dbReference type="EMBL" id="VDBS01000052">
    <property type="protein sequence ID" value="TNB56677.1"/>
    <property type="molecule type" value="Genomic_DNA"/>
</dbReference>
<sequence>MLELKEFLNHNEIEQSKLYQRLKCSKNEALILKELCKNYVNANASVSAFSLLVGIFGERHYVYLDYLGDLKNLIKRGFVTSSLGFLKNIDSNKLSNSKLVLLQSELSLSQYFLDFLDSNVDFKVPKIRAYGDYLEYLKDEFLRVELYERLSFVRQSEYCAVLKKHIKDFEKYIKERLRLSKFYNVLNAIFKEHALNAKEQILFLALLKEEYTPNNENQRREQNALLNLISENELEMRQNKKLLEDDSKLLSSFLVEYDEYLNVFGELSKSFFISDGVLERVINSPTKQNQKIKLESLVKEQEIFELIEPNIDINDIIMPQNTKELLSNVLRQQDKKVLERLSLWGIKSSKNIEAKIIFYGPPGTGKTMSALGVAKSMKKAVLSFDCSKILSKWVGESEQNVRKIFDTYKNISNSCKQSPILLLNEADQFLSTRVEGGSGSDKMHNQMQNIFLEQIERFSGVLIATTNFLESLDSAFSRRFDLKIEFKKPDFKDRLKMWEKFLPKNAEFEKAFELETLAKYELSGAQILMVVKNTALKTAVSKDGVFMMSDFLESIKKELDGSFDKNKIVGF</sequence>
<accession>A0AAX2UIJ4</accession>
<dbReference type="Gene3D" id="3.40.50.300">
    <property type="entry name" value="P-loop containing nucleotide triphosphate hydrolases"/>
    <property type="match status" value="1"/>
</dbReference>
<dbReference type="SMART" id="SM00382">
    <property type="entry name" value="AAA"/>
    <property type="match status" value="1"/>
</dbReference>
<dbReference type="KEGG" id="chv:CHELV3228_0802"/>
<feature type="domain" description="AAA+ ATPase" evidence="4">
    <location>
        <begin position="352"/>
        <end position="490"/>
    </location>
</feature>
<dbReference type="InterPro" id="IPR027417">
    <property type="entry name" value="P-loop_NTPase"/>
</dbReference>
<dbReference type="RefSeq" id="WP_082199645.1">
    <property type="nucleotide sequence ID" value="NZ_CP020478.1"/>
</dbReference>
<dbReference type="InterPro" id="IPR003593">
    <property type="entry name" value="AAA+_ATPase"/>
</dbReference>
<dbReference type="GeneID" id="52036705"/>
<organism evidence="5 6">
    <name type="scientific">Campylobacter helveticus</name>
    <dbReference type="NCBI Taxonomy" id="28898"/>
    <lineage>
        <taxon>Bacteria</taxon>
        <taxon>Pseudomonadati</taxon>
        <taxon>Campylobacterota</taxon>
        <taxon>Epsilonproteobacteria</taxon>
        <taxon>Campylobacterales</taxon>
        <taxon>Campylobacteraceae</taxon>
        <taxon>Campylobacter</taxon>
    </lineage>
</organism>
<dbReference type="SUPFAM" id="SSF52540">
    <property type="entry name" value="P-loop containing nucleoside triphosphate hydrolases"/>
    <property type="match status" value="1"/>
</dbReference>
<dbReference type="CDD" id="cd19481">
    <property type="entry name" value="RecA-like_protease"/>
    <property type="match status" value="1"/>
</dbReference>